<dbReference type="InterPro" id="IPR040377">
    <property type="entry name" value="Ssl2009-like"/>
</dbReference>
<feature type="region of interest" description="Disordered" evidence="1">
    <location>
        <begin position="138"/>
        <end position="162"/>
    </location>
</feature>
<sequence length="162" mass="17664">MATSSALLHIAGGTHLESSRPAPSSKLRSLDRQQLKLISPRKMNLSNHRRDLSVRAEYGDGSRNGSGDFLAGFLLGGALFGTLAYVFAPQIRRSLLNEDEYGFRRAKRPIYYDEGLEKTRQTLNAKINQLNSAIDNVSSRLRGGGNGASEPVEADSEVEASI</sequence>
<dbReference type="Proteomes" id="UP001189122">
    <property type="component" value="Unassembled WGS sequence"/>
</dbReference>
<evidence type="ECO:0000313" key="4">
    <source>
        <dbReference type="Proteomes" id="UP001189122"/>
    </source>
</evidence>
<dbReference type="GO" id="GO:0009706">
    <property type="term" value="C:chloroplast inner membrane"/>
    <property type="evidence" value="ECO:0007669"/>
    <property type="project" value="TreeGrafter"/>
</dbReference>
<accession>A0A7I8IH63</accession>
<keyword evidence="4" id="KW-1185">Reference proteome</keyword>
<gene>
    <name evidence="3" type="ORF">SI7747_03003691</name>
</gene>
<name>A0A7I8IH63_SPIIN</name>
<evidence type="ECO:0000256" key="1">
    <source>
        <dbReference type="SAM" id="MobiDB-lite"/>
    </source>
</evidence>
<dbReference type="EMBL" id="LR743590">
    <property type="protein sequence ID" value="CAA2617526.1"/>
    <property type="molecule type" value="Genomic_DNA"/>
</dbReference>
<dbReference type="EMBL" id="CACRZD030000003">
    <property type="protein sequence ID" value="CAA6657223.1"/>
    <property type="molecule type" value="Genomic_DNA"/>
</dbReference>
<proteinExistence type="predicted"/>
<dbReference type="PANTHER" id="PTHR34048">
    <property type="entry name" value="LOW-DENSITY RECEPTOR-LIKE PROTEIN"/>
    <property type="match status" value="1"/>
</dbReference>
<protein>
    <submittedName>
        <fullName evidence="3">Uncharacterized protein</fullName>
    </submittedName>
</protein>
<dbReference type="GO" id="GO:0009535">
    <property type="term" value="C:chloroplast thylakoid membrane"/>
    <property type="evidence" value="ECO:0007669"/>
    <property type="project" value="TreeGrafter"/>
</dbReference>
<evidence type="ECO:0000256" key="2">
    <source>
        <dbReference type="SAM" id="Phobius"/>
    </source>
</evidence>
<reference evidence="3 4" key="1">
    <citation type="submission" date="2019-12" db="EMBL/GenBank/DDBJ databases">
        <authorList>
            <person name="Scholz U."/>
            <person name="Mascher M."/>
            <person name="Fiebig A."/>
        </authorList>
    </citation>
    <scope>NUCLEOTIDE SEQUENCE</scope>
</reference>
<keyword evidence="2" id="KW-0812">Transmembrane</keyword>
<organism evidence="3">
    <name type="scientific">Spirodela intermedia</name>
    <name type="common">Intermediate duckweed</name>
    <dbReference type="NCBI Taxonomy" id="51605"/>
    <lineage>
        <taxon>Eukaryota</taxon>
        <taxon>Viridiplantae</taxon>
        <taxon>Streptophyta</taxon>
        <taxon>Embryophyta</taxon>
        <taxon>Tracheophyta</taxon>
        <taxon>Spermatophyta</taxon>
        <taxon>Magnoliopsida</taxon>
        <taxon>Liliopsida</taxon>
        <taxon>Araceae</taxon>
        <taxon>Lemnoideae</taxon>
        <taxon>Spirodela</taxon>
    </lineage>
</organism>
<feature type="transmembrane region" description="Helical" evidence="2">
    <location>
        <begin position="69"/>
        <end position="88"/>
    </location>
</feature>
<feature type="compositionally biased region" description="Acidic residues" evidence="1">
    <location>
        <begin position="152"/>
        <end position="162"/>
    </location>
</feature>
<dbReference type="AlphaFoldDB" id="A0A7I8IH63"/>
<evidence type="ECO:0000313" key="3">
    <source>
        <dbReference type="EMBL" id="CAA2617526.1"/>
    </source>
</evidence>
<dbReference type="PANTHER" id="PTHR34048:SF3">
    <property type="entry name" value="LOW-DENSITY RECEPTOR-LIKE PROTEIN"/>
    <property type="match status" value="1"/>
</dbReference>
<keyword evidence="2" id="KW-0472">Membrane</keyword>
<keyword evidence="2" id="KW-1133">Transmembrane helix</keyword>